<comment type="caution">
    <text evidence="1">The sequence shown here is derived from an EMBL/GenBank/DDBJ whole genome shotgun (WGS) entry which is preliminary data.</text>
</comment>
<protein>
    <submittedName>
        <fullName evidence="1">Uncharacterized protein</fullName>
    </submittedName>
</protein>
<evidence type="ECO:0000313" key="1">
    <source>
        <dbReference type="EMBL" id="VVA98755.1"/>
    </source>
</evidence>
<organism evidence="1 2">
    <name type="scientific">Arabis nemorensis</name>
    <dbReference type="NCBI Taxonomy" id="586526"/>
    <lineage>
        <taxon>Eukaryota</taxon>
        <taxon>Viridiplantae</taxon>
        <taxon>Streptophyta</taxon>
        <taxon>Embryophyta</taxon>
        <taxon>Tracheophyta</taxon>
        <taxon>Spermatophyta</taxon>
        <taxon>Magnoliopsida</taxon>
        <taxon>eudicotyledons</taxon>
        <taxon>Gunneridae</taxon>
        <taxon>Pentapetalae</taxon>
        <taxon>rosids</taxon>
        <taxon>malvids</taxon>
        <taxon>Brassicales</taxon>
        <taxon>Brassicaceae</taxon>
        <taxon>Arabideae</taxon>
        <taxon>Arabis</taxon>
    </lineage>
</organism>
<proteinExistence type="predicted"/>
<dbReference type="AlphaFoldDB" id="A0A565BC48"/>
<gene>
    <name evidence="1" type="ORF">ANE_LOCUS9200</name>
</gene>
<name>A0A565BC48_9BRAS</name>
<keyword evidence="2" id="KW-1185">Reference proteome</keyword>
<reference evidence="1" key="1">
    <citation type="submission" date="2019-07" db="EMBL/GenBank/DDBJ databases">
        <authorList>
            <person name="Dittberner H."/>
        </authorList>
    </citation>
    <scope>NUCLEOTIDE SEQUENCE [LARGE SCALE GENOMIC DNA]</scope>
</reference>
<dbReference type="Proteomes" id="UP000489600">
    <property type="component" value="Unassembled WGS sequence"/>
</dbReference>
<dbReference type="EMBL" id="CABITT030000003">
    <property type="protein sequence ID" value="VVA98755.1"/>
    <property type="molecule type" value="Genomic_DNA"/>
</dbReference>
<evidence type="ECO:0000313" key="2">
    <source>
        <dbReference type="Proteomes" id="UP000489600"/>
    </source>
</evidence>
<sequence length="99" mass="11345">MVVRDQGEKVADGTQMEDGFTMVCPSGRRTRATKDHVGFAAGASGESGWVRIWRVGRIWKEYLRQGRIRKMLTRNFNCRKGRMLNKEVLFGLEVMPIRG</sequence>
<accession>A0A565BC48</accession>